<gene>
    <name evidence="3" type="ORF">bsdE14_14000</name>
</gene>
<organism evidence="3 4">
    <name type="scientific">Clostridium omnivorum</name>
    <dbReference type="NCBI Taxonomy" id="1604902"/>
    <lineage>
        <taxon>Bacteria</taxon>
        <taxon>Bacillati</taxon>
        <taxon>Bacillota</taxon>
        <taxon>Clostridia</taxon>
        <taxon>Eubacteriales</taxon>
        <taxon>Clostridiaceae</taxon>
        <taxon>Clostridium</taxon>
    </lineage>
</organism>
<protein>
    <recommendedName>
        <fullName evidence="2">Reverse transcriptase domain-containing protein</fullName>
    </recommendedName>
</protein>
<feature type="coiled-coil region" evidence="1">
    <location>
        <begin position="20"/>
        <end position="50"/>
    </location>
</feature>
<comment type="caution">
    <text evidence="3">The sequence shown here is derived from an EMBL/GenBank/DDBJ whole genome shotgun (WGS) entry which is preliminary data.</text>
</comment>
<dbReference type="InterPro" id="IPR000477">
    <property type="entry name" value="RT_dom"/>
</dbReference>
<evidence type="ECO:0000259" key="2">
    <source>
        <dbReference type="Pfam" id="PF00078"/>
    </source>
</evidence>
<keyword evidence="1" id="KW-0175">Coiled coil</keyword>
<evidence type="ECO:0000256" key="1">
    <source>
        <dbReference type="SAM" id="Coils"/>
    </source>
</evidence>
<reference evidence="3 4" key="1">
    <citation type="journal article" date="2024" name="Int. J. Syst. Evol. Microbiol.">
        <title>Clostridium omnivorum sp. nov., isolated from anoxic soil under the treatment of reductive soil disinfestation.</title>
        <authorList>
            <person name="Ueki A."/>
            <person name="Tonouchi A."/>
            <person name="Kaku N."/>
            <person name="Honma S."/>
            <person name="Ueki K."/>
        </authorList>
    </citation>
    <scope>NUCLEOTIDE SEQUENCE [LARGE SCALE GENOMIC DNA]</scope>
    <source>
        <strain evidence="3 4">E14</strain>
    </source>
</reference>
<dbReference type="EMBL" id="BRXR01000001">
    <property type="protein sequence ID" value="GLC29990.1"/>
    <property type="molecule type" value="Genomic_DNA"/>
</dbReference>
<evidence type="ECO:0000313" key="3">
    <source>
        <dbReference type="EMBL" id="GLC29990.1"/>
    </source>
</evidence>
<evidence type="ECO:0000313" key="4">
    <source>
        <dbReference type="Proteomes" id="UP001208567"/>
    </source>
</evidence>
<sequence length="604" mass="71491">MHLPFTLRARVITDNVIPQKESIENLLNELEKKKWKKEKLSKKYRDLLEDCKLGDTITKLKIAKKEEWPTIIKERMLELYDDEIGKKYLCIYLVGYCRNLEHESSIEDVVREVCLKKGNKYTKLQIKKIVNSAISDGVYLHILNSNGEVTNKTYFNDWSYTSENEILNSVLLSLKRNAESEEDKTWYNSMYNKRYSLEKRIEKESIEIVEPLIKRKKIKQYDKERIVYAIQKHSLTEITIKYLKKRLDSVFRIQYADRNKIMRKLFDLIDNIDALADYTIYRFDIDNFFNSVDAKIIFEKYILSSGLKQYEKNILEEVSNVYRHCYAGLPTSNALVEIAGQVFDENIKVTLKDKGLIFFSRYVDDGLIVLNKKVEKDYLDRVVTETLKKCFNDNVKINEDAEKKAYMIKESKGVFSYLGYEFERTKKGQFIFGIEKKKRLKYEQKINDIINDYKVSSNMEIFRQRLVYSISRIVFYNNENSRYSNLGTWDVIGVCSNYCLLRKFIKSGRIIESTRKFLRSSIVINTNIITRGKLPYFLKGKGKDYYSFEYGILNNKSVVFHPNIGWSQEHLIKQIQKLGFTDTLKKKSYRECVKIYCGLIKLKR</sequence>
<name>A0ABQ5N489_9CLOT</name>
<dbReference type="Proteomes" id="UP001208567">
    <property type="component" value="Unassembled WGS sequence"/>
</dbReference>
<feature type="domain" description="Reverse transcriptase" evidence="2">
    <location>
        <begin position="267"/>
        <end position="422"/>
    </location>
</feature>
<dbReference type="RefSeq" id="WP_264849261.1">
    <property type="nucleotide sequence ID" value="NZ_BRXR01000001.1"/>
</dbReference>
<accession>A0ABQ5N489</accession>
<keyword evidence="4" id="KW-1185">Reference proteome</keyword>
<proteinExistence type="predicted"/>
<dbReference type="Pfam" id="PF00078">
    <property type="entry name" value="RVT_1"/>
    <property type="match status" value="1"/>
</dbReference>